<name>A0A845HH04_9BURK</name>
<comment type="caution">
    <text evidence="2">The sequence shown here is derived from an EMBL/GenBank/DDBJ whole genome shotgun (WGS) entry which is preliminary data.</text>
</comment>
<dbReference type="GO" id="GO:0006310">
    <property type="term" value="P:DNA recombination"/>
    <property type="evidence" value="ECO:0007669"/>
    <property type="project" value="UniProtKB-KW"/>
</dbReference>
<evidence type="ECO:0000313" key="2">
    <source>
        <dbReference type="EMBL" id="MYN16789.1"/>
    </source>
</evidence>
<reference evidence="2 3" key="1">
    <citation type="submission" date="2019-12" db="EMBL/GenBank/DDBJ databases">
        <title>Novel species isolated from a subtropical stream in China.</title>
        <authorList>
            <person name="Lu H."/>
        </authorList>
    </citation>
    <scope>NUCLEOTIDE SEQUENCE [LARGE SCALE GENOMIC DNA]</scope>
    <source>
        <strain evidence="2 3">FT107W</strain>
    </source>
</reference>
<dbReference type="AlphaFoldDB" id="A0A845HH04"/>
<dbReference type="GO" id="GO:0003677">
    <property type="term" value="F:DNA binding"/>
    <property type="evidence" value="ECO:0007669"/>
    <property type="project" value="InterPro"/>
</dbReference>
<sequence>MPDIYNAPELNPRFDDAVDDWDAVERWLSVLAEERSTCTLVTYRFHLAKLRWYCDHAGAPPLKMWSTTDFLHFKEFLHASPFEAVCPKNAKQGDPGYTPFKVAPAKGSAEDIIRCVHALFGVWHAHGYITVNPAIDHKLRQQTSVTRSTPGDGNFLDQVVDHMKSVLSLDPRLVRDLFVIMALRELGLFASELVAANMSDVTIHPSPSFERAAIFRAAHNRILPMSSELLSVFRLYRRVFGLPSSVQQGEELPLVLSIRKFGKGFRHDPQTTGRRGALRGIRSRYGLFAIVKSRICTVAAELGRSGTMSSAMPRKFANPRWIRHVFERNTILTDGPLLNIAHKMGWEQPITGLENYLSKSPSLRGGGRHPLR</sequence>
<dbReference type="RefSeq" id="WP_161089466.1">
    <property type="nucleotide sequence ID" value="NZ_WWCV01000011.1"/>
</dbReference>
<evidence type="ECO:0000313" key="3">
    <source>
        <dbReference type="Proteomes" id="UP000484875"/>
    </source>
</evidence>
<dbReference type="Gene3D" id="1.10.443.10">
    <property type="entry name" value="Intergrase catalytic core"/>
    <property type="match status" value="1"/>
</dbReference>
<keyword evidence="3" id="KW-1185">Reference proteome</keyword>
<dbReference type="InterPro" id="IPR013762">
    <property type="entry name" value="Integrase-like_cat_sf"/>
</dbReference>
<organism evidence="2 3">
    <name type="scientific">Duganella vulcania</name>
    <dbReference type="NCBI Taxonomy" id="2692166"/>
    <lineage>
        <taxon>Bacteria</taxon>
        <taxon>Pseudomonadati</taxon>
        <taxon>Pseudomonadota</taxon>
        <taxon>Betaproteobacteria</taxon>
        <taxon>Burkholderiales</taxon>
        <taxon>Oxalobacteraceae</taxon>
        <taxon>Telluria group</taxon>
        <taxon>Duganella</taxon>
    </lineage>
</organism>
<dbReference type="Proteomes" id="UP000484875">
    <property type="component" value="Unassembled WGS sequence"/>
</dbReference>
<evidence type="ECO:0000256" key="1">
    <source>
        <dbReference type="ARBA" id="ARBA00023172"/>
    </source>
</evidence>
<dbReference type="GO" id="GO:0015074">
    <property type="term" value="P:DNA integration"/>
    <property type="evidence" value="ECO:0007669"/>
    <property type="project" value="InterPro"/>
</dbReference>
<dbReference type="InterPro" id="IPR011010">
    <property type="entry name" value="DNA_brk_join_enz"/>
</dbReference>
<accession>A0A845HH04</accession>
<protein>
    <recommendedName>
        <fullName evidence="4">Tyrosine-type recombinase/integrase</fullName>
    </recommendedName>
</protein>
<dbReference type="EMBL" id="WWCV01000011">
    <property type="protein sequence ID" value="MYN16789.1"/>
    <property type="molecule type" value="Genomic_DNA"/>
</dbReference>
<keyword evidence="1" id="KW-0233">DNA recombination</keyword>
<proteinExistence type="predicted"/>
<dbReference type="SUPFAM" id="SSF56349">
    <property type="entry name" value="DNA breaking-rejoining enzymes"/>
    <property type="match status" value="1"/>
</dbReference>
<evidence type="ECO:0008006" key="4">
    <source>
        <dbReference type="Google" id="ProtNLM"/>
    </source>
</evidence>
<gene>
    <name evidence="2" type="ORF">GTP81_08490</name>
</gene>